<dbReference type="Pfam" id="PF21993">
    <property type="entry name" value="TetR_C_13_2"/>
    <property type="match status" value="1"/>
</dbReference>
<evidence type="ECO:0000259" key="5">
    <source>
        <dbReference type="PROSITE" id="PS50977"/>
    </source>
</evidence>
<dbReference type="Proteomes" id="UP001273505">
    <property type="component" value="Unassembled WGS sequence"/>
</dbReference>
<dbReference type="Pfam" id="PF00440">
    <property type="entry name" value="TetR_N"/>
    <property type="match status" value="1"/>
</dbReference>
<evidence type="ECO:0000256" key="4">
    <source>
        <dbReference type="PROSITE-ProRule" id="PRU00335"/>
    </source>
</evidence>
<evidence type="ECO:0000256" key="2">
    <source>
        <dbReference type="ARBA" id="ARBA00023125"/>
    </source>
</evidence>
<reference evidence="6 7" key="1">
    <citation type="submission" date="2023-11" db="EMBL/GenBank/DDBJ databases">
        <title>Gilvimarinus fulvus sp. nov., isolated from the surface of Kelp.</title>
        <authorList>
            <person name="Sun Y.Y."/>
            <person name="Gong Y."/>
            <person name="Du Z.J."/>
        </authorList>
    </citation>
    <scope>NUCLEOTIDE SEQUENCE [LARGE SCALE GENOMIC DNA]</scope>
    <source>
        <strain evidence="6 7">SDUM040013</strain>
    </source>
</reference>
<keyword evidence="3" id="KW-0804">Transcription</keyword>
<comment type="caution">
    <text evidence="6">The sequence shown here is derived from an EMBL/GenBank/DDBJ whole genome shotgun (WGS) entry which is preliminary data.</text>
</comment>
<dbReference type="Gene3D" id="1.10.357.10">
    <property type="entry name" value="Tetracycline Repressor, domain 2"/>
    <property type="match status" value="1"/>
</dbReference>
<keyword evidence="7" id="KW-1185">Reference proteome</keyword>
<dbReference type="InterPro" id="IPR054156">
    <property type="entry name" value="YxaF_TetR_C"/>
</dbReference>
<feature type="domain" description="HTH tetR-type" evidence="5">
    <location>
        <begin position="2"/>
        <end position="62"/>
    </location>
</feature>
<dbReference type="PANTHER" id="PTHR47506:SF1">
    <property type="entry name" value="HTH-TYPE TRANSCRIPTIONAL REGULATOR YJDC"/>
    <property type="match status" value="1"/>
</dbReference>
<evidence type="ECO:0000256" key="3">
    <source>
        <dbReference type="ARBA" id="ARBA00023163"/>
    </source>
</evidence>
<dbReference type="InterPro" id="IPR009057">
    <property type="entry name" value="Homeodomain-like_sf"/>
</dbReference>
<dbReference type="SUPFAM" id="SSF48498">
    <property type="entry name" value="Tetracyclin repressor-like, C-terminal domain"/>
    <property type="match status" value="1"/>
</dbReference>
<dbReference type="SUPFAM" id="SSF46689">
    <property type="entry name" value="Homeodomain-like"/>
    <property type="match status" value="1"/>
</dbReference>
<keyword evidence="1" id="KW-0805">Transcription regulation</keyword>
<feature type="DNA-binding region" description="H-T-H motif" evidence="4">
    <location>
        <begin position="25"/>
        <end position="44"/>
    </location>
</feature>
<evidence type="ECO:0000313" key="7">
    <source>
        <dbReference type="Proteomes" id="UP001273505"/>
    </source>
</evidence>
<keyword evidence="2 4" id="KW-0238">DNA-binding</keyword>
<dbReference type="PROSITE" id="PS50977">
    <property type="entry name" value="HTH_TETR_2"/>
    <property type="match status" value="1"/>
</dbReference>
<sequence length="198" mass="22506">MHVTQAAIIECADELFYQQGFTHTSFAQIAAKVGISRGNFYHHFKTKDAILDAVIERRLEKTRHMLKAWEGKSNTPAQRVRCFIKILTTNWSSIRLYGCPVGTLSTELGKLDHPQRKHAGEVFTVFKDWLVHQFVAMGQQTLAEEHALHVLAFSQGTATLASTYRDKSFVDREIERMCQWLQSLEKSPAGSHSTKGDR</sequence>
<protein>
    <submittedName>
        <fullName evidence="6">TetR/AcrR family transcriptional regulator</fullName>
    </submittedName>
</protein>
<name>A0ABU4S5D3_9GAMM</name>
<dbReference type="PRINTS" id="PR00455">
    <property type="entry name" value="HTHTETR"/>
</dbReference>
<evidence type="ECO:0000313" key="6">
    <source>
        <dbReference type="EMBL" id="MDX6851118.1"/>
    </source>
</evidence>
<evidence type="ECO:0000256" key="1">
    <source>
        <dbReference type="ARBA" id="ARBA00023015"/>
    </source>
</evidence>
<organism evidence="6 7">
    <name type="scientific">Gilvimarinus gilvus</name>
    <dbReference type="NCBI Taxonomy" id="3058038"/>
    <lineage>
        <taxon>Bacteria</taxon>
        <taxon>Pseudomonadati</taxon>
        <taxon>Pseudomonadota</taxon>
        <taxon>Gammaproteobacteria</taxon>
        <taxon>Cellvibrionales</taxon>
        <taxon>Cellvibrionaceae</taxon>
        <taxon>Gilvimarinus</taxon>
    </lineage>
</organism>
<dbReference type="InterPro" id="IPR001647">
    <property type="entry name" value="HTH_TetR"/>
</dbReference>
<proteinExistence type="predicted"/>
<dbReference type="InterPro" id="IPR036271">
    <property type="entry name" value="Tet_transcr_reg_TetR-rel_C_sf"/>
</dbReference>
<dbReference type="EMBL" id="JAXAFO010000040">
    <property type="protein sequence ID" value="MDX6851118.1"/>
    <property type="molecule type" value="Genomic_DNA"/>
</dbReference>
<dbReference type="PANTHER" id="PTHR47506">
    <property type="entry name" value="TRANSCRIPTIONAL REGULATORY PROTEIN"/>
    <property type="match status" value="1"/>
</dbReference>
<gene>
    <name evidence="6" type="ORF">SCD92_17200</name>
</gene>
<accession>A0ABU4S5D3</accession>
<dbReference type="RefSeq" id="WP_302721703.1">
    <property type="nucleotide sequence ID" value="NZ_JAULRU010000371.1"/>
</dbReference>